<dbReference type="EMBL" id="KK198760">
    <property type="protein sequence ID" value="KCW58799.1"/>
    <property type="molecule type" value="Genomic_DNA"/>
</dbReference>
<sequence length="104" mass="11455">MAFKKEANNKNLQNHTKAAASTYARGSVTQNRKNSRSRENRDQGITWMWINATAAARRRNHRKSQRNLLTIVSPEPAGETAVAAEDHAAKASRAPNMADLARGA</sequence>
<organism evidence="2">
    <name type="scientific">Eucalyptus grandis</name>
    <name type="common">Flooded gum</name>
    <dbReference type="NCBI Taxonomy" id="71139"/>
    <lineage>
        <taxon>Eukaryota</taxon>
        <taxon>Viridiplantae</taxon>
        <taxon>Streptophyta</taxon>
        <taxon>Embryophyta</taxon>
        <taxon>Tracheophyta</taxon>
        <taxon>Spermatophyta</taxon>
        <taxon>Magnoliopsida</taxon>
        <taxon>eudicotyledons</taxon>
        <taxon>Gunneridae</taxon>
        <taxon>Pentapetalae</taxon>
        <taxon>rosids</taxon>
        <taxon>malvids</taxon>
        <taxon>Myrtales</taxon>
        <taxon>Myrtaceae</taxon>
        <taxon>Myrtoideae</taxon>
        <taxon>Eucalypteae</taxon>
        <taxon>Eucalyptus</taxon>
    </lineage>
</organism>
<dbReference type="Gramene" id="KCW58799">
    <property type="protein sequence ID" value="KCW58799"/>
    <property type="gene ID" value="EUGRSUZ_H01432"/>
</dbReference>
<reference evidence="2" key="1">
    <citation type="submission" date="2013-07" db="EMBL/GenBank/DDBJ databases">
        <title>The genome of Eucalyptus grandis.</title>
        <authorList>
            <person name="Schmutz J."/>
            <person name="Hayes R."/>
            <person name="Myburg A."/>
            <person name="Tuskan G."/>
            <person name="Grattapaglia D."/>
            <person name="Rokhsar D.S."/>
        </authorList>
    </citation>
    <scope>NUCLEOTIDE SEQUENCE</scope>
    <source>
        <tissue evidence="2">Leaf extractions</tissue>
    </source>
</reference>
<evidence type="ECO:0000313" key="2">
    <source>
        <dbReference type="EMBL" id="KCW58799.1"/>
    </source>
</evidence>
<accession>A0A059AYF8</accession>
<dbReference type="InParanoid" id="A0A059AYF8"/>
<gene>
    <name evidence="2" type="ORF">EUGRSUZ_H01432</name>
</gene>
<evidence type="ECO:0000256" key="1">
    <source>
        <dbReference type="SAM" id="MobiDB-lite"/>
    </source>
</evidence>
<name>A0A059AYF8_EUCGR</name>
<protein>
    <submittedName>
        <fullName evidence="2">Uncharacterized protein</fullName>
    </submittedName>
</protein>
<feature type="region of interest" description="Disordered" evidence="1">
    <location>
        <begin position="1"/>
        <end position="44"/>
    </location>
</feature>
<proteinExistence type="predicted"/>
<dbReference type="AlphaFoldDB" id="A0A059AYF8"/>